<feature type="compositionally biased region" description="Basic and acidic residues" evidence="1">
    <location>
        <begin position="233"/>
        <end position="242"/>
    </location>
</feature>
<protein>
    <submittedName>
        <fullName evidence="4">Uncharacterized protein</fullName>
    </submittedName>
</protein>
<feature type="region of interest" description="Disordered" evidence="1">
    <location>
        <begin position="221"/>
        <end position="312"/>
    </location>
</feature>
<evidence type="ECO:0000256" key="2">
    <source>
        <dbReference type="SAM" id="Phobius"/>
    </source>
</evidence>
<keyword evidence="2" id="KW-0812">Transmembrane</keyword>
<proteinExistence type="predicted"/>
<feature type="transmembrane region" description="Helical" evidence="2">
    <location>
        <begin position="178"/>
        <end position="199"/>
    </location>
</feature>
<gene>
    <name evidence="4" type="ORF">AK812_SmicGene32023</name>
</gene>
<evidence type="ECO:0000256" key="1">
    <source>
        <dbReference type="SAM" id="MobiDB-lite"/>
    </source>
</evidence>
<reference evidence="4 5" key="1">
    <citation type="submission" date="2016-02" db="EMBL/GenBank/DDBJ databases">
        <title>Genome analysis of coral dinoflagellate symbionts highlights evolutionary adaptations to a symbiotic lifestyle.</title>
        <authorList>
            <person name="Aranda M."/>
            <person name="Li Y."/>
            <person name="Liew Y.J."/>
            <person name="Baumgarten S."/>
            <person name="Simakov O."/>
            <person name="Wilson M."/>
            <person name="Piel J."/>
            <person name="Ashoor H."/>
            <person name="Bougouffa S."/>
            <person name="Bajic V.B."/>
            <person name="Ryu T."/>
            <person name="Ravasi T."/>
            <person name="Bayer T."/>
            <person name="Micklem G."/>
            <person name="Kim H."/>
            <person name="Bhak J."/>
            <person name="Lajeunesse T.C."/>
            <person name="Voolstra C.R."/>
        </authorList>
    </citation>
    <scope>NUCLEOTIDE SEQUENCE [LARGE SCALE GENOMIC DNA]</scope>
    <source>
        <strain evidence="4 5">CCMP2467</strain>
    </source>
</reference>
<evidence type="ECO:0000256" key="3">
    <source>
        <dbReference type="SAM" id="SignalP"/>
    </source>
</evidence>
<sequence>MSRYLGCLLLALAQAVEESIDGGGIVRRHGWHGYDAYEAVSAAGDLSREHAGRQRGRQVQASVTARSGRRALVSVAATPALATLEEEGEFGAPAPPAPVPASTFVSANTLTPPPGFPGFPGLLAFSSKGFVPAPVPLQATAVPQPESGKKSKHTKHKAQAPPAPTPTPTPPSQVPHRLAPSTLLLLLLFSAFLGFLVVWRQAKVLLNKPRGDFREEVAKALSRRSRRNLSSEPEPRSSHEDLQAPEPPLQATASSATSPASSGEVSQRGRDPDSLQATAKAVSGPSAGSSELEEPEELEPAEADAAGGRRRT</sequence>
<dbReference type="AlphaFoldDB" id="A0A1Q9CVA9"/>
<accession>A0A1Q9CVA9</accession>
<evidence type="ECO:0000313" key="4">
    <source>
        <dbReference type="EMBL" id="OLP86829.1"/>
    </source>
</evidence>
<name>A0A1Q9CVA9_SYMMI</name>
<feature type="compositionally biased region" description="Low complexity" evidence="1">
    <location>
        <begin position="251"/>
        <end position="262"/>
    </location>
</feature>
<dbReference type="OrthoDB" id="444715at2759"/>
<keyword evidence="2" id="KW-0472">Membrane</keyword>
<organism evidence="4 5">
    <name type="scientific">Symbiodinium microadriaticum</name>
    <name type="common">Dinoflagellate</name>
    <name type="synonym">Zooxanthella microadriatica</name>
    <dbReference type="NCBI Taxonomy" id="2951"/>
    <lineage>
        <taxon>Eukaryota</taxon>
        <taxon>Sar</taxon>
        <taxon>Alveolata</taxon>
        <taxon>Dinophyceae</taxon>
        <taxon>Suessiales</taxon>
        <taxon>Symbiodiniaceae</taxon>
        <taxon>Symbiodinium</taxon>
    </lineage>
</organism>
<feature type="chain" id="PRO_5043422224" evidence="3">
    <location>
        <begin position="16"/>
        <end position="312"/>
    </location>
</feature>
<keyword evidence="5" id="KW-1185">Reference proteome</keyword>
<feature type="compositionally biased region" description="Acidic residues" evidence="1">
    <location>
        <begin position="291"/>
        <end position="302"/>
    </location>
</feature>
<evidence type="ECO:0000313" key="5">
    <source>
        <dbReference type="Proteomes" id="UP000186817"/>
    </source>
</evidence>
<feature type="region of interest" description="Disordered" evidence="1">
    <location>
        <begin position="140"/>
        <end position="175"/>
    </location>
</feature>
<feature type="signal peptide" evidence="3">
    <location>
        <begin position="1"/>
        <end position="15"/>
    </location>
</feature>
<dbReference type="Proteomes" id="UP000186817">
    <property type="component" value="Unassembled WGS sequence"/>
</dbReference>
<dbReference type="EMBL" id="LSRX01000897">
    <property type="protein sequence ID" value="OLP86829.1"/>
    <property type="molecule type" value="Genomic_DNA"/>
</dbReference>
<feature type="compositionally biased region" description="Pro residues" evidence="1">
    <location>
        <begin position="161"/>
        <end position="173"/>
    </location>
</feature>
<comment type="caution">
    <text evidence="4">The sequence shown here is derived from an EMBL/GenBank/DDBJ whole genome shotgun (WGS) entry which is preliminary data.</text>
</comment>
<keyword evidence="2" id="KW-1133">Transmembrane helix</keyword>
<keyword evidence="3" id="KW-0732">Signal</keyword>